<evidence type="ECO:0000256" key="2">
    <source>
        <dbReference type="ARBA" id="ARBA00022448"/>
    </source>
</evidence>
<dbReference type="InterPro" id="IPR020846">
    <property type="entry name" value="MFS_dom"/>
</dbReference>
<dbReference type="AlphaFoldDB" id="V5XDJ7"/>
<dbReference type="PROSITE" id="PS50850">
    <property type="entry name" value="MFS"/>
    <property type="match status" value="1"/>
</dbReference>
<dbReference type="Pfam" id="PF07690">
    <property type="entry name" value="MFS_1"/>
    <property type="match status" value="1"/>
</dbReference>
<feature type="domain" description="Major facilitator superfamily (MFS) profile" evidence="8">
    <location>
        <begin position="19"/>
        <end position="410"/>
    </location>
</feature>
<keyword evidence="6 7" id="KW-0472">Membrane</keyword>
<organism evidence="9 10">
    <name type="scientific">Mycolicibacterium neoaurum VKM Ac-1815D</name>
    <dbReference type="NCBI Taxonomy" id="700508"/>
    <lineage>
        <taxon>Bacteria</taxon>
        <taxon>Bacillati</taxon>
        <taxon>Actinomycetota</taxon>
        <taxon>Actinomycetes</taxon>
        <taxon>Mycobacteriales</taxon>
        <taxon>Mycobacteriaceae</taxon>
        <taxon>Mycolicibacterium</taxon>
    </lineage>
</organism>
<dbReference type="EMBL" id="CP006936">
    <property type="protein sequence ID" value="AHC25766.1"/>
    <property type="molecule type" value="Genomic_DNA"/>
</dbReference>
<dbReference type="eggNOG" id="COG0477">
    <property type="taxonomic scope" value="Bacteria"/>
</dbReference>
<reference evidence="9 10" key="1">
    <citation type="journal article" date="2014" name="Genome Announc.">
        <title>Complete Genome Sequence of Sterol-Transforming Mycobacterium neoaurum Strain VKM Ac-1815D.</title>
        <authorList>
            <person name="Shtratnikova V.Y."/>
            <person name="Bragin E.Y."/>
            <person name="Dovbnya D.V."/>
            <person name="Pekov Y.A."/>
            <person name="Schelkunov M.I."/>
            <person name="Strizhov N."/>
            <person name="Ivashina T.V."/>
            <person name="Ashapkin V.V."/>
            <person name="Donova M.V."/>
        </authorList>
    </citation>
    <scope>NUCLEOTIDE SEQUENCE [LARGE SCALE GENOMIC DNA]</scope>
    <source>
        <strain evidence="9 10">VKM Ac-1815D</strain>
    </source>
</reference>
<dbReference type="PANTHER" id="PTHR23517:SF13">
    <property type="entry name" value="MAJOR FACILITATOR SUPERFAMILY MFS_1"/>
    <property type="match status" value="1"/>
</dbReference>
<keyword evidence="3" id="KW-1003">Cell membrane</keyword>
<keyword evidence="4 7" id="KW-0812">Transmembrane</keyword>
<dbReference type="SUPFAM" id="SSF103473">
    <property type="entry name" value="MFS general substrate transporter"/>
    <property type="match status" value="1"/>
</dbReference>
<feature type="transmembrane region" description="Helical" evidence="7">
    <location>
        <begin position="373"/>
        <end position="398"/>
    </location>
</feature>
<dbReference type="InterPro" id="IPR036259">
    <property type="entry name" value="MFS_trans_sf"/>
</dbReference>
<keyword evidence="2" id="KW-0813">Transport</keyword>
<feature type="transmembrane region" description="Helical" evidence="7">
    <location>
        <begin position="310"/>
        <end position="332"/>
    </location>
</feature>
<feature type="transmembrane region" description="Helical" evidence="7">
    <location>
        <begin position="20"/>
        <end position="44"/>
    </location>
</feature>
<dbReference type="Proteomes" id="UP000018763">
    <property type="component" value="Chromosome"/>
</dbReference>
<keyword evidence="5 7" id="KW-1133">Transmembrane helix</keyword>
<feature type="transmembrane region" description="Helical" evidence="7">
    <location>
        <begin position="108"/>
        <end position="135"/>
    </location>
</feature>
<dbReference type="InterPro" id="IPR005829">
    <property type="entry name" value="Sugar_transporter_CS"/>
</dbReference>
<evidence type="ECO:0000256" key="1">
    <source>
        <dbReference type="ARBA" id="ARBA00004651"/>
    </source>
</evidence>
<evidence type="ECO:0000256" key="5">
    <source>
        <dbReference type="ARBA" id="ARBA00022989"/>
    </source>
</evidence>
<feature type="transmembrane region" description="Helical" evidence="7">
    <location>
        <begin position="344"/>
        <end position="367"/>
    </location>
</feature>
<dbReference type="InterPro" id="IPR050171">
    <property type="entry name" value="MFS_Transporters"/>
</dbReference>
<sequence>MTNTTLDGSAAMSRVSRKPLFAIGFAFIVTMMGTTLPTPLYPIYASELTFTALTVTVLFAVYAIGVVATLLLLGRLSDHIGRKPVLLAAVALAAASAVLFLLPPSLPLLILARLVSGIGAGLMSGAGTAAIIDLFGSERKALAGTVAVAVNTGGLAVGTLLSGVIADLSTSALSAPYLAHLMLSGVAILALGCGLPSAPRTSTTSGWRQRPHIPSAIRGAFVRAVLAAGSGFAVTGVLTAVSGLLLAGSLHVHSHSVAGGVVFVAFAGMAAGQLWARRIAPIHAQIVGCLGMVVAAGLIVLALTTRSLPALLAAAATVGIGGGMCLLAGLAMTVERTDVAHRGGVSSAFFAGLYTMLAVPAIGVGALTRATDLVTAGVVFAGLVSVVPAIVVIAELVLVRRVRATEDTDN</sequence>
<evidence type="ECO:0000313" key="10">
    <source>
        <dbReference type="Proteomes" id="UP000018763"/>
    </source>
</evidence>
<comment type="subcellular location">
    <subcellularLocation>
        <location evidence="1">Cell membrane</location>
        <topology evidence="1">Multi-pass membrane protein</topology>
    </subcellularLocation>
</comment>
<feature type="transmembrane region" description="Helical" evidence="7">
    <location>
        <begin position="220"/>
        <end position="245"/>
    </location>
</feature>
<dbReference type="GO" id="GO:0005886">
    <property type="term" value="C:plasma membrane"/>
    <property type="evidence" value="ECO:0007669"/>
    <property type="project" value="UniProtKB-SubCell"/>
</dbReference>
<dbReference type="PROSITE" id="PS00216">
    <property type="entry name" value="SUGAR_TRANSPORT_1"/>
    <property type="match status" value="1"/>
</dbReference>
<name>V5XDJ7_MYCNE</name>
<dbReference type="PANTHER" id="PTHR23517">
    <property type="entry name" value="RESISTANCE PROTEIN MDTM, PUTATIVE-RELATED-RELATED"/>
    <property type="match status" value="1"/>
</dbReference>
<proteinExistence type="predicted"/>
<dbReference type="KEGG" id="mne:D174_14735"/>
<accession>V5XDJ7</accession>
<dbReference type="InterPro" id="IPR011701">
    <property type="entry name" value="MFS"/>
</dbReference>
<protein>
    <submittedName>
        <fullName evidence="9">Multidrug transporter</fullName>
    </submittedName>
</protein>
<feature type="transmembrane region" description="Helical" evidence="7">
    <location>
        <begin position="50"/>
        <end position="73"/>
    </location>
</feature>
<evidence type="ECO:0000256" key="4">
    <source>
        <dbReference type="ARBA" id="ARBA00022692"/>
    </source>
</evidence>
<keyword evidence="10" id="KW-1185">Reference proteome</keyword>
<feature type="transmembrane region" description="Helical" evidence="7">
    <location>
        <begin position="282"/>
        <end position="304"/>
    </location>
</feature>
<feature type="transmembrane region" description="Helical" evidence="7">
    <location>
        <begin position="177"/>
        <end position="199"/>
    </location>
</feature>
<feature type="transmembrane region" description="Helical" evidence="7">
    <location>
        <begin position="85"/>
        <end position="102"/>
    </location>
</feature>
<dbReference type="Gene3D" id="1.20.1250.20">
    <property type="entry name" value="MFS general substrate transporter like domains"/>
    <property type="match status" value="1"/>
</dbReference>
<evidence type="ECO:0000256" key="7">
    <source>
        <dbReference type="SAM" id="Phobius"/>
    </source>
</evidence>
<gene>
    <name evidence="9" type="ORF">D174_14735</name>
</gene>
<evidence type="ECO:0000256" key="3">
    <source>
        <dbReference type="ARBA" id="ARBA00022475"/>
    </source>
</evidence>
<evidence type="ECO:0000313" key="9">
    <source>
        <dbReference type="EMBL" id="AHC25766.1"/>
    </source>
</evidence>
<dbReference type="GO" id="GO:0022857">
    <property type="term" value="F:transmembrane transporter activity"/>
    <property type="evidence" value="ECO:0007669"/>
    <property type="project" value="InterPro"/>
</dbReference>
<feature type="transmembrane region" description="Helical" evidence="7">
    <location>
        <begin position="142"/>
        <end position="165"/>
    </location>
</feature>
<feature type="transmembrane region" description="Helical" evidence="7">
    <location>
        <begin position="257"/>
        <end position="275"/>
    </location>
</feature>
<evidence type="ECO:0000259" key="8">
    <source>
        <dbReference type="PROSITE" id="PS50850"/>
    </source>
</evidence>
<evidence type="ECO:0000256" key="6">
    <source>
        <dbReference type="ARBA" id="ARBA00023136"/>
    </source>
</evidence>